<protein>
    <submittedName>
        <fullName evidence="1">Uncharacterized protein</fullName>
    </submittedName>
</protein>
<gene>
    <name evidence="1" type="ORF">NP493_549g01000</name>
</gene>
<keyword evidence="2" id="KW-1185">Reference proteome</keyword>
<comment type="caution">
    <text evidence="1">The sequence shown here is derived from an EMBL/GenBank/DDBJ whole genome shotgun (WGS) entry which is preliminary data.</text>
</comment>
<organism evidence="1 2">
    <name type="scientific">Ridgeia piscesae</name>
    <name type="common">Tubeworm</name>
    <dbReference type="NCBI Taxonomy" id="27915"/>
    <lineage>
        <taxon>Eukaryota</taxon>
        <taxon>Metazoa</taxon>
        <taxon>Spiralia</taxon>
        <taxon>Lophotrochozoa</taxon>
        <taxon>Annelida</taxon>
        <taxon>Polychaeta</taxon>
        <taxon>Sedentaria</taxon>
        <taxon>Canalipalpata</taxon>
        <taxon>Sabellida</taxon>
        <taxon>Siboglinidae</taxon>
        <taxon>Ridgeia</taxon>
    </lineage>
</organism>
<sequence length="63" mass="6660">AGLPGSWLPLVGSQSEWRIDLGEGGLETLALLLSEGELLLFDGMGRVMEVGKTVGSHFTGMRS</sequence>
<dbReference type="EMBL" id="JAODUO010000549">
    <property type="protein sequence ID" value="KAK2178291.1"/>
    <property type="molecule type" value="Genomic_DNA"/>
</dbReference>
<accession>A0AAD9KVP5</accession>
<reference evidence="1" key="1">
    <citation type="journal article" date="2023" name="Mol. Biol. Evol.">
        <title>Third-Generation Sequencing Reveals the Adaptive Role of the Epigenome in Three Deep-Sea Polychaetes.</title>
        <authorList>
            <person name="Perez M."/>
            <person name="Aroh O."/>
            <person name="Sun Y."/>
            <person name="Lan Y."/>
            <person name="Juniper S.K."/>
            <person name="Young C.R."/>
            <person name="Angers B."/>
            <person name="Qian P.Y."/>
        </authorList>
    </citation>
    <scope>NUCLEOTIDE SEQUENCE</scope>
    <source>
        <strain evidence="1">R07B-5</strain>
    </source>
</reference>
<proteinExistence type="predicted"/>
<name>A0AAD9KVP5_RIDPI</name>
<feature type="non-terminal residue" evidence="1">
    <location>
        <position position="1"/>
    </location>
</feature>
<evidence type="ECO:0000313" key="1">
    <source>
        <dbReference type="EMBL" id="KAK2178291.1"/>
    </source>
</evidence>
<evidence type="ECO:0000313" key="2">
    <source>
        <dbReference type="Proteomes" id="UP001209878"/>
    </source>
</evidence>
<dbReference type="AlphaFoldDB" id="A0AAD9KVP5"/>
<dbReference type="Proteomes" id="UP001209878">
    <property type="component" value="Unassembled WGS sequence"/>
</dbReference>